<dbReference type="EMBL" id="KN832984">
    <property type="protein sequence ID" value="KIM85719.1"/>
    <property type="molecule type" value="Genomic_DNA"/>
</dbReference>
<gene>
    <name evidence="2" type="ORF">PILCRDRAFT_5375</name>
</gene>
<dbReference type="AlphaFoldDB" id="A0A0C3G1L7"/>
<dbReference type="HOGENOM" id="CLU_1267319_0_0_1"/>
<feature type="compositionally biased region" description="Polar residues" evidence="1">
    <location>
        <begin position="1"/>
        <end position="22"/>
    </location>
</feature>
<accession>A0A0C3G1L7</accession>
<feature type="region of interest" description="Disordered" evidence="1">
    <location>
        <begin position="63"/>
        <end position="98"/>
    </location>
</feature>
<evidence type="ECO:0000313" key="2">
    <source>
        <dbReference type="EMBL" id="KIM85719.1"/>
    </source>
</evidence>
<proteinExistence type="predicted"/>
<organism evidence="2 3">
    <name type="scientific">Piloderma croceum (strain F 1598)</name>
    <dbReference type="NCBI Taxonomy" id="765440"/>
    <lineage>
        <taxon>Eukaryota</taxon>
        <taxon>Fungi</taxon>
        <taxon>Dikarya</taxon>
        <taxon>Basidiomycota</taxon>
        <taxon>Agaricomycotina</taxon>
        <taxon>Agaricomycetes</taxon>
        <taxon>Agaricomycetidae</taxon>
        <taxon>Atheliales</taxon>
        <taxon>Atheliaceae</taxon>
        <taxon>Piloderma</taxon>
    </lineage>
</organism>
<feature type="compositionally biased region" description="Basic and acidic residues" evidence="1">
    <location>
        <begin position="72"/>
        <end position="85"/>
    </location>
</feature>
<keyword evidence="3" id="KW-1185">Reference proteome</keyword>
<name>A0A0C3G1L7_PILCF</name>
<evidence type="ECO:0000313" key="3">
    <source>
        <dbReference type="Proteomes" id="UP000054166"/>
    </source>
</evidence>
<evidence type="ECO:0000256" key="1">
    <source>
        <dbReference type="SAM" id="MobiDB-lite"/>
    </source>
</evidence>
<protein>
    <submittedName>
        <fullName evidence="2">Uncharacterized protein</fullName>
    </submittedName>
</protein>
<feature type="region of interest" description="Disordered" evidence="1">
    <location>
        <begin position="1"/>
        <end position="51"/>
    </location>
</feature>
<reference evidence="3" key="2">
    <citation type="submission" date="2015-01" db="EMBL/GenBank/DDBJ databases">
        <title>Evolutionary Origins and Diversification of the Mycorrhizal Mutualists.</title>
        <authorList>
            <consortium name="DOE Joint Genome Institute"/>
            <consortium name="Mycorrhizal Genomics Consortium"/>
            <person name="Kohler A."/>
            <person name="Kuo A."/>
            <person name="Nagy L.G."/>
            <person name="Floudas D."/>
            <person name="Copeland A."/>
            <person name="Barry K.W."/>
            <person name="Cichocki N."/>
            <person name="Veneault-Fourrey C."/>
            <person name="LaButti K."/>
            <person name="Lindquist E.A."/>
            <person name="Lipzen A."/>
            <person name="Lundell T."/>
            <person name="Morin E."/>
            <person name="Murat C."/>
            <person name="Riley R."/>
            <person name="Ohm R."/>
            <person name="Sun H."/>
            <person name="Tunlid A."/>
            <person name="Henrissat B."/>
            <person name="Grigoriev I.V."/>
            <person name="Hibbett D.S."/>
            <person name="Martin F."/>
        </authorList>
    </citation>
    <scope>NUCLEOTIDE SEQUENCE [LARGE SCALE GENOMIC DNA]</scope>
    <source>
        <strain evidence="3">F 1598</strain>
    </source>
</reference>
<dbReference type="InParanoid" id="A0A0C3G1L7"/>
<sequence length="218" mass="23389">MSSGYTPPDDQTSSREQQNPISSIPRMDSPVAPRPSAISHEGQLPFISATSRIPLEGPIERAFRTRTPPEGPYHEEVSPSPHREGQPLMLSNPPSRNVSRVEGATINIESSITPTIRLAALDGLLTPEQSAGIKNLISHHALQRQKLASAGSYLTQLHSEATELRSNAESLTGRLNRVAVDTVQLLLEGDNILAAISKAFERPPAHGGPLLVGLPVEG</sequence>
<reference evidence="2 3" key="1">
    <citation type="submission" date="2014-04" db="EMBL/GenBank/DDBJ databases">
        <authorList>
            <consortium name="DOE Joint Genome Institute"/>
            <person name="Kuo A."/>
            <person name="Tarkka M."/>
            <person name="Buscot F."/>
            <person name="Kohler A."/>
            <person name="Nagy L.G."/>
            <person name="Floudas D."/>
            <person name="Copeland A."/>
            <person name="Barry K.W."/>
            <person name="Cichocki N."/>
            <person name="Veneault-Fourrey C."/>
            <person name="LaButti K."/>
            <person name="Lindquist E.A."/>
            <person name="Lipzen A."/>
            <person name="Lundell T."/>
            <person name="Morin E."/>
            <person name="Murat C."/>
            <person name="Sun H."/>
            <person name="Tunlid A."/>
            <person name="Henrissat B."/>
            <person name="Grigoriev I.V."/>
            <person name="Hibbett D.S."/>
            <person name="Martin F."/>
            <person name="Nordberg H.P."/>
            <person name="Cantor M.N."/>
            <person name="Hua S.X."/>
        </authorList>
    </citation>
    <scope>NUCLEOTIDE SEQUENCE [LARGE SCALE GENOMIC DNA]</scope>
    <source>
        <strain evidence="2 3">F 1598</strain>
    </source>
</reference>
<dbReference type="Proteomes" id="UP000054166">
    <property type="component" value="Unassembled WGS sequence"/>
</dbReference>